<accession>A0A7U9GTT6</accession>
<feature type="compositionally biased region" description="Basic residues" evidence="1">
    <location>
        <begin position="401"/>
        <end position="412"/>
    </location>
</feature>
<dbReference type="AlphaFoldDB" id="A0A7U9GTT6"/>
<reference evidence="2 3" key="1">
    <citation type="submission" date="2012-08" db="EMBL/GenBank/DDBJ databases">
        <title>The genome of cave-isolated P. fluorescens strain R124 demonstrates phenotypic adaptation to the mineral environment.</title>
        <authorList>
            <person name="Barton M.D."/>
            <person name="Petronio M."/>
            <person name="Giarrizzo J.G."/>
            <person name="Bowling B.V."/>
            <person name="Barton H.A."/>
        </authorList>
    </citation>
    <scope>NUCLEOTIDE SEQUENCE [LARGE SCALE GENOMIC DNA]</scope>
    <source>
        <strain evidence="2 3">R124</strain>
    </source>
</reference>
<dbReference type="RefSeq" id="WP_003227860.1">
    <property type="nucleotide sequence ID" value="NZ_CM001561.1"/>
</dbReference>
<name>A0A7U9GTT6_PSEFL</name>
<proteinExistence type="predicted"/>
<gene>
    <name evidence="2" type="ORF">I1A_004200</name>
</gene>
<protein>
    <submittedName>
        <fullName evidence="2">Uncharacterized protein</fullName>
    </submittedName>
</protein>
<dbReference type="Proteomes" id="UP000006045">
    <property type="component" value="Chromosome"/>
</dbReference>
<dbReference type="EMBL" id="CM001561">
    <property type="protein sequence ID" value="EJZ59847.1"/>
    <property type="molecule type" value="Genomic_DNA"/>
</dbReference>
<evidence type="ECO:0000256" key="1">
    <source>
        <dbReference type="SAM" id="MobiDB-lite"/>
    </source>
</evidence>
<organism evidence="2 3">
    <name type="scientific">Pseudomonas fluorescens R124</name>
    <dbReference type="NCBI Taxonomy" id="743713"/>
    <lineage>
        <taxon>Bacteria</taxon>
        <taxon>Pseudomonadati</taxon>
        <taxon>Pseudomonadota</taxon>
        <taxon>Gammaproteobacteria</taxon>
        <taxon>Pseudomonadales</taxon>
        <taxon>Pseudomonadaceae</taxon>
        <taxon>Pseudomonas</taxon>
    </lineage>
</organism>
<evidence type="ECO:0000313" key="2">
    <source>
        <dbReference type="EMBL" id="EJZ59847.1"/>
    </source>
</evidence>
<evidence type="ECO:0000313" key="3">
    <source>
        <dbReference type="Proteomes" id="UP000006045"/>
    </source>
</evidence>
<feature type="region of interest" description="Disordered" evidence="1">
    <location>
        <begin position="391"/>
        <end position="412"/>
    </location>
</feature>
<sequence length="465" mass="52017">MNQELFLRRRSKVHVPMGTGGATRAQVASAIREVAAFRCVLSETLIEQIGMLSPTELKHWLHGIVEILRRRSGAHVHHRPFYPDFPEQVLRATEAELYLNAVIHYLTLRRLPPTEESRPPLLEGNFIHWVIEPGSVHEFESLLEPLVSSRTSLSEEETADVVWFVREYKSDVFRLLPEAIPFREIRAQVGGALILHVAGDARVDAFLERNVETATDVLRLAVALSGGDVSLATATTRFKAMKRSMRRLLLRLLDSIPNATEDVMRNAERWKRLAEVLHPGDYADKYPRALDAITAARRDEAPATFGSRVETLLAQRDIATLTPLLQSRPGEFARRLDVSLRRATNPEAVLDAFEAVATQVSSPVLLQLLAQVRAPRPLSPARLHPKRRIRQGLWHQGSPRTSHRRSVGSRSPNLRKRACNAFCIAAATRSLFHRSRITRIQGAAGAACIVEIATYAGARQSVAYA</sequence>